<evidence type="ECO:0000313" key="6">
    <source>
        <dbReference type="EMBL" id="EMS73685.1"/>
    </source>
</evidence>
<dbReference type="Pfam" id="PF01228">
    <property type="entry name" value="Gly_radical"/>
    <property type="match status" value="1"/>
</dbReference>
<dbReference type="Pfam" id="PF02901">
    <property type="entry name" value="PFL-like"/>
    <property type="match status" value="1"/>
</dbReference>
<sequence length="747" mass="84343">MAKSDFSMEINFTETYRKYKNDDISIREAMCIKAQFPAILTEIKENDLFAGRVKYGTLGFSPQFGGFGYFCNEFAIVDAIEKGNITPGQREKIMDMLLFWRKETTTRKIEAAFTEDMNKVLCKEKIAEFPFLYEPEIATPLYRMAGVYIDYEKLMRLGIPGLIAEAGEYRDKAAAGGGNVKLYEGMLLVLEHFIEICRFYKAQAFEMAHATDDSSRKTELKIMADVLENISKDKPDSFREAIQLAWLYSTVCGSLEFGRMDVYLGDFCARDIDSGRIKEDEALKMVMSIWRLIGDLIVDVDGRVILGGKGRPNEENADRFAVLAMEASRRINNILPQLTLRFYEGMNPKVMEKAIDVIGSGCTFPLLYNDDVNIPAVSRAFEVPVEEAEHYVPFGCGEYVLNHRSYGTPSGSINLLKALEVALHNGMDPVTGFESGLRTGELKEFKTFDQLFEAYKKQVTYFIEVLADHEELEYRVLGASASYLYMSMLYDDCMEKGKGIFSGGIRYLGGTLETYGNVNTADSLTSIRELVYDKKVLTPEKLLEVLDNNFYGYEKEHKMMVDCPKFGNDDAKADEMLVRVHNFVCNTIRDQKNRTNLHSYLAVIINNGMNTTLGRWGGASADGRRAGGAMANANTPAGGNDKKGVTAMINSITKPDHGIHAGAVHNMRFGKDMFERNREQFEVLLKTYFKKGGNQAMITVINKADLERAMEEPEKYKDLFVRVGGFSARFVDLPKDVQREVFSRNTY</sequence>
<dbReference type="eggNOG" id="COG1882">
    <property type="taxonomic scope" value="Bacteria"/>
</dbReference>
<dbReference type="PROSITE" id="PS51554">
    <property type="entry name" value="PFL"/>
    <property type="match status" value="1"/>
</dbReference>
<dbReference type="PROSITE" id="PS51149">
    <property type="entry name" value="GLY_RADICAL_2"/>
    <property type="match status" value="1"/>
</dbReference>
<keyword evidence="7" id="KW-1185">Reference proteome</keyword>
<evidence type="ECO:0000313" key="7">
    <source>
        <dbReference type="Proteomes" id="UP000014155"/>
    </source>
</evidence>
<keyword evidence="2 6" id="KW-0456">Lyase</keyword>
<dbReference type="Gene3D" id="3.20.70.20">
    <property type="match status" value="1"/>
</dbReference>
<evidence type="ECO:0000259" key="4">
    <source>
        <dbReference type="PROSITE" id="PS51149"/>
    </source>
</evidence>
<proteinExistence type="predicted"/>
<dbReference type="EMBL" id="AORV01000015">
    <property type="protein sequence ID" value="EMS73685.1"/>
    <property type="molecule type" value="Genomic_DNA"/>
</dbReference>
<protein>
    <submittedName>
        <fullName evidence="6">Pyruvate-formate lyase</fullName>
    </submittedName>
</protein>
<evidence type="ECO:0000259" key="5">
    <source>
        <dbReference type="PROSITE" id="PS51554"/>
    </source>
</evidence>
<dbReference type="STRING" id="1195236.CTER_0232"/>
<reference evidence="6 7" key="1">
    <citation type="journal article" date="2013" name="Genome Announc.">
        <title>Draft Genome Sequence of the Cellulolytic, Mesophilic, Anaerobic Bacterium Clostridium termitidis Strain CT1112 (DSM 5398).</title>
        <authorList>
            <person name="Lal S."/>
            <person name="Ramachandran U."/>
            <person name="Zhang X."/>
            <person name="Munir R."/>
            <person name="Sparling R."/>
            <person name="Levin D.B."/>
        </authorList>
    </citation>
    <scope>NUCLEOTIDE SEQUENCE [LARGE SCALE GENOMIC DNA]</scope>
    <source>
        <strain evidence="6 7">CT1112</strain>
    </source>
</reference>
<dbReference type="Proteomes" id="UP000014155">
    <property type="component" value="Unassembled WGS sequence"/>
</dbReference>
<dbReference type="PANTHER" id="PTHR43641">
    <property type="entry name" value="FORMATE ACETYLTRANSFERASE 3-RELATED"/>
    <property type="match status" value="1"/>
</dbReference>
<dbReference type="GO" id="GO:0016829">
    <property type="term" value="F:lyase activity"/>
    <property type="evidence" value="ECO:0007669"/>
    <property type="project" value="UniProtKB-KW"/>
</dbReference>
<organism evidence="6 7">
    <name type="scientific">Ruminiclostridium cellobioparum subsp. termitidis CT1112</name>
    <dbReference type="NCBI Taxonomy" id="1195236"/>
    <lineage>
        <taxon>Bacteria</taxon>
        <taxon>Bacillati</taxon>
        <taxon>Bacillota</taxon>
        <taxon>Clostridia</taxon>
        <taxon>Eubacteriales</taxon>
        <taxon>Oscillospiraceae</taxon>
        <taxon>Ruminiclostridium</taxon>
    </lineage>
</organism>
<dbReference type="RefSeq" id="WP_004623430.1">
    <property type="nucleotide sequence ID" value="NZ_AORV01000015.1"/>
</dbReference>
<dbReference type="SUPFAM" id="SSF51998">
    <property type="entry name" value="PFL-like glycyl radical enzymes"/>
    <property type="match status" value="1"/>
</dbReference>
<evidence type="ECO:0000256" key="2">
    <source>
        <dbReference type="ARBA" id="ARBA00023239"/>
    </source>
</evidence>
<feature type="modified residue" description="Glycine radical" evidence="3">
    <location>
        <position position="725"/>
    </location>
</feature>
<dbReference type="InterPro" id="IPR051215">
    <property type="entry name" value="GRE"/>
</dbReference>
<comment type="caution">
    <text evidence="6">The sequence shown here is derived from an EMBL/GenBank/DDBJ whole genome shotgun (WGS) entry which is preliminary data.</text>
</comment>
<dbReference type="AlphaFoldDB" id="S0FN65"/>
<dbReference type="InterPro" id="IPR001150">
    <property type="entry name" value="Gly_radical"/>
</dbReference>
<evidence type="ECO:0000256" key="3">
    <source>
        <dbReference type="PROSITE-ProRule" id="PRU00493"/>
    </source>
</evidence>
<dbReference type="PANTHER" id="PTHR43641:SF2">
    <property type="entry name" value="DEHYDRATASE YBIW-RELATED"/>
    <property type="match status" value="1"/>
</dbReference>
<gene>
    <name evidence="6" type="ORF">CTER_0232</name>
</gene>
<dbReference type="PATRIC" id="fig|1195236.3.peg.535"/>
<evidence type="ECO:0000256" key="1">
    <source>
        <dbReference type="ARBA" id="ARBA00022818"/>
    </source>
</evidence>
<feature type="domain" description="Glycine radical" evidence="4">
    <location>
        <begin position="632"/>
        <end position="747"/>
    </location>
</feature>
<dbReference type="InterPro" id="IPR004184">
    <property type="entry name" value="PFL_dom"/>
</dbReference>
<accession>S0FN65</accession>
<feature type="domain" description="PFL" evidence="5">
    <location>
        <begin position="1"/>
        <end position="625"/>
    </location>
</feature>
<keyword evidence="6" id="KW-0670">Pyruvate</keyword>
<name>S0FN65_RUMCE</name>
<keyword evidence="1 3" id="KW-0556">Organic radical</keyword>
<dbReference type="GO" id="GO:0005829">
    <property type="term" value="C:cytosol"/>
    <property type="evidence" value="ECO:0007669"/>
    <property type="project" value="TreeGrafter"/>
</dbReference>